<keyword evidence="3" id="KW-1003">Cell membrane</keyword>
<dbReference type="PANTHER" id="PTHR30329:SF21">
    <property type="entry name" value="LIPOPROTEIN YIAD-RELATED"/>
    <property type="match status" value="1"/>
</dbReference>
<dbReference type="InterPro" id="IPR050330">
    <property type="entry name" value="Bact_OuterMem_StrucFunc"/>
</dbReference>
<proteinExistence type="inferred from homology"/>
<dbReference type="GO" id="GO:0005886">
    <property type="term" value="C:plasma membrane"/>
    <property type="evidence" value="ECO:0007669"/>
    <property type="project" value="UniProtKB-SubCell"/>
</dbReference>
<evidence type="ECO:0000256" key="8">
    <source>
        <dbReference type="SAM" id="Phobius"/>
    </source>
</evidence>
<feature type="transmembrane region" description="Helical" evidence="8">
    <location>
        <begin position="15"/>
        <end position="35"/>
    </location>
</feature>
<evidence type="ECO:0000256" key="2">
    <source>
        <dbReference type="ARBA" id="ARBA00008914"/>
    </source>
</evidence>
<keyword evidence="11" id="KW-1185">Reference proteome</keyword>
<evidence type="ECO:0000256" key="6">
    <source>
        <dbReference type="ARBA" id="ARBA00023136"/>
    </source>
</evidence>
<dbReference type="SUPFAM" id="SSF103088">
    <property type="entry name" value="OmpA-like"/>
    <property type="match status" value="1"/>
</dbReference>
<dbReference type="InterPro" id="IPR006665">
    <property type="entry name" value="OmpA-like"/>
</dbReference>
<evidence type="ECO:0000256" key="7">
    <source>
        <dbReference type="PROSITE-ProRule" id="PRU00473"/>
    </source>
</evidence>
<dbReference type="CDD" id="cd07185">
    <property type="entry name" value="OmpA_C-like"/>
    <property type="match status" value="1"/>
</dbReference>
<dbReference type="PANTHER" id="PTHR30329">
    <property type="entry name" value="STATOR ELEMENT OF FLAGELLAR MOTOR COMPLEX"/>
    <property type="match status" value="1"/>
</dbReference>
<keyword evidence="6 7" id="KW-0472">Membrane</keyword>
<dbReference type="EMBL" id="JACCCW010000002">
    <property type="protein sequence ID" value="NYF81059.1"/>
    <property type="molecule type" value="Genomic_DNA"/>
</dbReference>
<keyword evidence="4 8" id="KW-0812">Transmembrane</keyword>
<reference evidence="10 11" key="1">
    <citation type="submission" date="2020-07" db="EMBL/GenBank/DDBJ databases">
        <title>Genomic Encyclopedia of Type Strains, Phase IV (KMG-V): Genome sequencing to study the core and pangenomes of soil and plant-associated prokaryotes.</title>
        <authorList>
            <person name="Whitman W."/>
        </authorList>
    </citation>
    <scope>NUCLEOTIDE SEQUENCE [LARGE SCALE GENOMIC DNA]</scope>
    <source>
        <strain evidence="10 11">X4EP2</strain>
    </source>
</reference>
<dbReference type="InterPro" id="IPR036737">
    <property type="entry name" value="OmpA-like_sf"/>
</dbReference>
<protein>
    <submittedName>
        <fullName evidence="10">Chemotaxis protein MotB</fullName>
    </submittedName>
</protein>
<dbReference type="Pfam" id="PF00691">
    <property type="entry name" value="OmpA"/>
    <property type="match status" value="1"/>
</dbReference>
<sequence length="247" mass="26601">MSKKKHPEHVNHERWLVSYADFITLLFAFFVVLFATSQSDKKKQAELAVAMQAAFSPAAIFEPHSKKPALTEGTAAAETIAPIAPPVPIPPSQLREMPGLSKLLQEIVKSSGLPPGSVSIRRTQEGLVITLQEAGFFASGSAAVQPHSLPVLAKIAAALPSGPMHIEGHTDTIPIHTTQFATNWELSSARATTIARYLLDHSEVKPTELAATGYAEFHPVADNATEEGRAKNRRVDIILLSHPAPSQ</sequence>
<dbReference type="AlphaFoldDB" id="A0A7Y9PJS7"/>
<evidence type="ECO:0000313" key="11">
    <source>
        <dbReference type="Proteomes" id="UP000589520"/>
    </source>
</evidence>
<name>A0A7Y9PJS7_9BACT</name>
<comment type="subcellular location">
    <subcellularLocation>
        <location evidence="1">Cell membrane</location>
        <topology evidence="1">Single-pass membrane protein</topology>
    </subcellularLocation>
</comment>
<organism evidence="10 11">
    <name type="scientific">Granulicella arctica</name>
    <dbReference type="NCBI Taxonomy" id="940613"/>
    <lineage>
        <taxon>Bacteria</taxon>
        <taxon>Pseudomonadati</taxon>
        <taxon>Acidobacteriota</taxon>
        <taxon>Terriglobia</taxon>
        <taxon>Terriglobales</taxon>
        <taxon>Acidobacteriaceae</taxon>
        <taxon>Granulicella</taxon>
    </lineage>
</organism>
<dbReference type="RefSeq" id="WP_179492870.1">
    <property type="nucleotide sequence ID" value="NZ_JACCCW010000002.1"/>
</dbReference>
<dbReference type="PROSITE" id="PS51123">
    <property type="entry name" value="OMPA_2"/>
    <property type="match status" value="1"/>
</dbReference>
<dbReference type="InterPro" id="IPR025713">
    <property type="entry name" value="MotB-like_N_dom"/>
</dbReference>
<evidence type="ECO:0000313" key="10">
    <source>
        <dbReference type="EMBL" id="NYF81059.1"/>
    </source>
</evidence>
<keyword evidence="5 8" id="KW-1133">Transmembrane helix</keyword>
<evidence type="ECO:0000256" key="5">
    <source>
        <dbReference type="ARBA" id="ARBA00022989"/>
    </source>
</evidence>
<gene>
    <name evidence="10" type="ORF">HDF17_003379</name>
</gene>
<feature type="domain" description="OmpA-like" evidence="9">
    <location>
        <begin position="124"/>
        <end position="243"/>
    </location>
</feature>
<dbReference type="Gene3D" id="3.30.1330.60">
    <property type="entry name" value="OmpA-like domain"/>
    <property type="match status" value="1"/>
</dbReference>
<evidence type="ECO:0000256" key="1">
    <source>
        <dbReference type="ARBA" id="ARBA00004162"/>
    </source>
</evidence>
<accession>A0A7Y9PJS7</accession>
<evidence type="ECO:0000256" key="3">
    <source>
        <dbReference type="ARBA" id="ARBA00022475"/>
    </source>
</evidence>
<evidence type="ECO:0000256" key="4">
    <source>
        <dbReference type="ARBA" id="ARBA00022692"/>
    </source>
</evidence>
<comment type="similarity">
    <text evidence="2">Belongs to the MotB family.</text>
</comment>
<comment type="caution">
    <text evidence="10">The sequence shown here is derived from an EMBL/GenBank/DDBJ whole genome shotgun (WGS) entry which is preliminary data.</text>
</comment>
<evidence type="ECO:0000259" key="9">
    <source>
        <dbReference type="PROSITE" id="PS51123"/>
    </source>
</evidence>
<dbReference type="Pfam" id="PF13677">
    <property type="entry name" value="MotB_plug"/>
    <property type="match status" value="1"/>
</dbReference>
<dbReference type="Proteomes" id="UP000589520">
    <property type="component" value="Unassembled WGS sequence"/>
</dbReference>